<feature type="region of interest" description="Disordered" evidence="1">
    <location>
        <begin position="60"/>
        <end position="86"/>
    </location>
</feature>
<dbReference type="PANTHER" id="PTHR11439:SF467">
    <property type="entry name" value="INTEGRASE CATALYTIC DOMAIN-CONTAINING PROTEIN"/>
    <property type="match status" value="1"/>
</dbReference>
<gene>
    <name evidence="2" type="ORF">KIW84_042982</name>
</gene>
<evidence type="ECO:0000313" key="3">
    <source>
        <dbReference type="Proteomes" id="UP001058974"/>
    </source>
</evidence>
<dbReference type="CDD" id="cd09272">
    <property type="entry name" value="RNase_HI_RT_Ty1"/>
    <property type="match status" value="1"/>
</dbReference>
<dbReference type="Gramene" id="Psat04G0298200-T1">
    <property type="protein sequence ID" value="KAI5418560.1"/>
    <property type="gene ID" value="KIW84_042982"/>
</dbReference>
<sequence length="135" mass="15063">MVDTYSTTIAPTPITFADVPIENQGMYLNVNNVLNPNDIVNIGAKEDVIENEVDQEVKSVEQPVASNKLRRSTRDKRYTNSDLAGSLDDRKSTSGYMMTFSRGVMAWKSKFQKCVTFSTTKAEFIAVVEASKELL</sequence>
<organism evidence="2 3">
    <name type="scientific">Pisum sativum</name>
    <name type="common">Garden pea</name>
    <name type="synonym">Lathyrus oleraceus</name>
    <dbReference type="NCBI Taxonomy" id="3888"/>
    <lineage>
        <taxon>Eukaryota</taxon>
        <taxon>Viridiplantae</taxon>
        <taxon>Streptophyta</taxon>
        <taxon>Embryophyta</taxon>
        <taxon>Tracheophyta</taxon>
        <taxon>Spermatophyta</taxon>
        <taxon>Magnoliopsida</taxon>
        <taxon>eudicotyledons</taxon>
        <taxon>Gunneridae</taxon>
        <taxon>Pentapetalae</taxon>
        <taxon>rosids</taxon>
        <taxon>fabids</taxon>
        <taxon>Fabales</taxon>
        <taxon>Fabaceae</taxon>
        <taxon>Papilionoideae</taxon>
        <taxon>50 kb inversion clade</taxon>
        <taxon>NPAAA clade</taxon>
        <taxon>Hologalegina</taxon>
        <taxon>IRL clade</taxon>
        <taxon>Fabeae</taxon>
        <taxon>Lathyrus</taxon>
    </lineage>
</organism>
<evidence type="ECO:0000256" key="1">
    <source>
        <dbReference type="SAM" id="MobiDB-lite"/>
    </source>
</evidence>
<protein>
    <submittedName>
        <fullName evidence="2">Uncharacterized protein</fullName>
    </submittedName>
</protein>
<dbReference type="PANTHER" id="PTHR11439">
    <property type="entry name" value="GAG-POL-RELATED RETROTRANSPOSON"/>
    <property type="match status" value="1"/>
</dbReference>
<reference evidence="2 3" key="1">
    <citation type="journal article" date="2022" name="Nat. Genet.">
        <title>Improved pea reference genome and pan-genome highlight genomic features and evolutionary characteristics.</title>
        <authorList>
            <person name="Yang T."/>
            <person name="Liu R."/>
            <person name="Luo Y."/>
            <person name="Hu S."/>
            <person name="Wang D."/>
            <person name="Wang C."/>
            <person name="Pandey M.K."/>
            <person name="Ge S."/>
            <person name="Xu Q."/>
            <person name="Li N."/>
            <person name="Li G."/>
            <person name="Huang Y."/>
            <person name="Saxena R.K."/>
            <person name="Ji Y."/>
            <person name="Li M."/>
            <person name="Yan X."/>
            <person name="He Y."/>
            <person name="Liu Y."/>
            <person name="Wang X."/>
            <person name="Xiang C."/>
            <person name="Varshney R.K."/>
            <person name="Ding H."/>
            <person name="Gao S."/>
            <person name="Zong X."/>
        </authorList>
    </citation>
    <scope>NUCLEOTIDE SEQUENCE [LARGE SCALE GENOMIC DNA]</scope>
    <source>
        <strain evidence="2 3">cv. Zhongwan 6</strain>
    </source>
</reference>
<comment type="caution">
    <text evidence="2">The sequence shown here is derived from an EMBL/GenBank/DDBJ whole genome shotgun (WGS) entry which is preliminary data.</text>
</comment>
<accession>A0A9D4XG18</accession>
<dbReference type="EMBL" id="JAMSHJ010000004">
    <property type="protein sequence ID" value="KAI5418560.1"/>
    <property type="molecule type" value="Genomic_DNA"/>
</dbReference>
<dbReference type="Proteomes" id="UP001058974">
    <property type="component" value="Chromosome 4"/>
</dbReference>
<name>A0A9D4XG18_PEA</name>
<keyword evidence="3" id="KW-1185">Reference proteome</keyword>
<proteinExistence type="predicted"/>
<dbReference type="AlphaFoldDB" id="A0A9D4XG18"/>
<evidence type="ECO:0000313" key="2">
    <source>
        <dbReference type="EMBL" id="KAI5418560.1"/>
    </source>
</evidence>